<dbReference type="Pfam" id="PF12452">
    <property type="entry name" value="DUF3685"/>
    <property type="match status" value="1"/>
</dbReference>
<evidence type="ECO:0000313" key="3">
    <source>
        <dbReference type="EMBL" id="QRN72928.1"/>
    </source>
</evidence>
<organism evidence="6">
    <name type="scientific">Phaeocystis globosa</name>
    <dbReference type="NCBI Taxonomy" id="33658"/>
    <lineage>
        <taxon>Eukaryota</taxon>
        <taxon>Haptista</taxon>
        <taxon>Haptophyta</taxon>
        <taxon>Prymnesiophyceae</taxon>
        <taxon>Phaeocystales</taxon>
        <taxon>Phaeocystaceae</taxon>
        <taxon>Phaeocystis</taxon>
    </lineage>
</organism>
<dbReference type="AlphaFoldDB" id="A0A891ZPG6"/>
<dbReference type="EMBL" id="MT471323">
    <property type="protein sequence ID" value="QRN72712.1"/>
    <property type="molecule type" value="Genomic_DNA"/>
</dbReference>
<evidence type="ECO:0000313" key="2">
    <source>
        <dbReference type="EMBL" id="QRN72820.1"/>
    </source>
</evidence>
<dbReference type="EMBL" id="MT471325">
    <property type="protein sequence ID" value="QRN72928.1"/>
    <property type="molecule type" value="Genomic_DNA"/>
</dbReference>
<gene>
    <name evidence="6" type="primary">ycf55</name>
</gene>
<dbReference type="EMBL" id="MT471328">
    <property type="protein sequence ID" value="QRN73252.1"/>
    <property type="molecule type" value="Genomic_DNA"/>
</dbReference>
<accession>A0A891ZPG6</accession>
<evidence type="ECO:0000313" key="8">
    <source>
        <dbReference type="EMBL" id="QRN73468.1"/>
    </source>
</evidence>
<proteinExistence type="predicted"/>
<dbReference type="InterPro" id="IPR022552">
    <property type="entry name" value="UPF_Ycf55"/>
</dbReference>
<reference evidence="1" key="1">
    <citation type="submission" date="2020-05" db="EMBL/GenBank/DDBJ databases">
        <authorList>
            <person name="Song H."/>
            <person name="Chen N."/>
        </authorList>
    </citation>
    <scope>NUCLEOTIDE SEQUENCE</scope>
    <source>
        <strain evidence="1">CNS00062</strain>
        <strain evidence="2">CNS00063</strain>
        <strain evidence="3">CNS00064</strain>
        <strain evidence="4">CNS00065</strain>
        <strain evidence="5">CNS00066</strain>
        <strain evidence="7">CNS00075</strain>
        <strain evidence="8">CNS00076</strain>
    </source>
</reference>
<dbReference type="EMBL" id="MT471329">
    <property type="protein sequence ID" value="QRN73360.1"/>
    <property type="molecule type" value="Genomic_DNA"/>
</dbReference>
<dbReference type="EMBL" id="MT471327">
    <property type="protein sequence ID" value="QRN73144.1"/>
    <property type="molecule type" value="Genomic_DNA"/>
</dbReference>
<evidence type="ECO:0000313" key="7">
    <source>
        <dbReference type="EMBL" id="QRN73360.1"/>
    </source>
</evidence>
<protein>
    <submittedName>
        <fullName evidence="6">Ycf55</fullName>
    </submittedName>
</protein>
<evidence type="ECO:0000313" key="1">
    <source>
        <dbReference type="EMBL" id="QRN72712.1"/>
    </source>
</evidence>
<keyword evidence="6" id="KW-0934">Plastid</keyword>
<evidence type="ECO:0000313" key="5">
    <source>
        <dbReference type="EMBL" id="QRN73144.1"/>
    </source>
</evidence>
<reference evidence="6" key="2">
    <citation type="journal article" name="Harmful Algae">
        <title>Development of a high-resolution molecular marker for tracking Phaeocystis globosa genetic diversity through comparative analysis of chloroplast genomes.</title>
        <authorList>
            <person name="Song H."/>
            <person name="Liu F."/>
            <person name="Li Z."/>
            <person name="Xu Q."/>
            <person name="Chen Y."/>
            <person name="Yu Z."/>
            <person name="Chen N."/>
        </authorList>
    </citation>
    <scope>NUCLEOTIDE SEQUENCE</scope>
    <source>
        <strain evidence="6">CNS00067</strain>
    </source>
</reference>
<name>A0A891ZPG6_9EUKA</name>
<evidence type="ECO:0000313" key="6">
    <source>
        <dbReference type="EMBL" id="QRN73252.1"/>
    </source>
</evidence>
<evidence type="ECO:0000313" key="4">
    <source>
        <dbReference type="EMBL" id="QRN73036.1"/>
    </source>
</evidence>
<geneLocation type="chloroplast" evidence="6"/>
<dbReference type="EMBL" id="MT471326">
    <property type="protein sequence ID" value="QRN73036.1"/>
    <property type="molecule type" value="Genomic_DNA"/>
</dbReference>
<keyword evidence="6" id="KW-0150">Chloroplast</keyword>
<sequence length="311" mass="36309">MSTLNSSFSLSKRKKVNKLFTRLQSKLSSNLKNKGNFLLSTDILRDDIKCDLLRIVVLNIETKLLNLIKRDLNLFDDKTTILELIKLSTEDFLTNCYGSKVTIRSSIILRSVYSQFLVENSNILLRVPFLELLNSNTKVFQNTFDPIYTTASDKFLEVLFDNLIIEISNCVVQIIISEFSIINSVRQVLYRSNFLSSRNFDRFRNSLAWQTRLKYYVNYPKNLYNWQYGIWVIRSKGIYYRTIYANRSDKLFNLETRSLVTVTIIEIYDFLSSRVDEILYLLGDSLRFALGTTIGKFVGIFWRGIIEGLKT</sequence>
<dbReference type="EMBL" id="MT471324">
    <property type="protein sequence ID" value="QRN72820.1"/>
    <property type="molecule type" value="Genomic_DNA"/>
</dbReference>
<dbReference type="EMBL" id="MT471330">
    <property type="protein sequence ID" value="QRN73468.1"/>
    <property type="molecule type" value="Genomic_DNA"/>
</dbReference>